<keyword evidence="3" id="KW-1185">Reference proteome</keyword>
<gene>
    <name evidence="2" type="ORF">FLP23_11830</name>
</gene>
<dbReference type="Proteomes" id="UP000322159">
    <property type="component" value="Chromosome"/>
</dbReference>
<evidence type="ECO:0000313" key="2">
    <source>
        <dbReference type="EMBL" id="QEO10632.1"/>
    </source>
</evidence>
<accession>A0A5C1YCT4</accession>
<dbReference type="EMBL" id="CP043504">
    <property type="protein sequence ID" value="QEO10632.1"/>
    <property type="molecule type" value="Genomic_DNA"/>
</dbReference>
<evidence type="ECO:0000259" key="1">
    <source>
        <dbReference type="Pfam" id="PF08818"/>
    </source>
</evidence>
<evidence type="ECO:0000313" key="3">
    <source>
        <dbReference type="Proteomes" id="UP000322159"/>
    </source>
</evidence>
<organism evidence="2 3">
    <name type="scientific">Protaetiibacter larvae</name>
    <dbReference type="NCBI Taxonomy" id="2592654"/>
    <lineage>
        <taxon>Bacteria</taxon>
        <taxon>Bacillati</taxon>
        <taxon>Actinomycetota</taxon>
        <taxon>Actinomycetes</taxon>
        <taxon>Micrococcales</taxon>
        <taxon>Microbacteriaceae</taxon>
        <taxon>Protaetiibacter</taxon>
    </lineage>
</organism>
<proteinExistence type="predicted"/>
<reference evidence="2 3" key="1">
    <citation type="submission" date="2019-09" db="EMBL/GenBank/DDBJ databases">
        <title>Genome sequencing of strain KACC 19322.</title>
        <authorList>
            <person name="Heo J."/>
            <person name="Kim S.-J."/>
            <person name="Kim J.-S."/>
            <person name="Hong S.-B."/>
            <person name="Kwon S.-W."/>
        </authorList>
    </citation>
    <scope>NUCLEOTIDE SEQUENCE [LARGE SCALE GENOMIC DNA]</scope>
    <source>
        <strain evidence="2 3">KACC 19322</strain>
    </source>
</reference>
<dbReference type="KEGG" id="lyk:FLP23_11830"/>
<dbReference type="InterPro" id="IPR014922">
    <property type="entry name" value="YdhG-like"/>
</dbReference>
<dbReference type="AlphaFoldDB" id="A0A5C1YCT4"/>
<name>A0A5C1YCT4_9MICO</name>
<dbReference type="Pfam" id="PF08818">
    <property type="entry name" value="DUF1801"/>
    <property type="match status" value="1"/>
</dbReference>
<protein>
    <submittedName>
        <fullName evidence="2">DUF1801 domain-containing protein</fullName>
    </submittedName>
</protein>
<dbReference type="RefSeq" id="WP_149326047.1">
    <property type="nucleotide sequence ID" value="NZ_CP043504.1"/>
</dbReference>
<feature type="domain" description="YdhG-like" evidence="1">
    <location>
        <begin position="16"/>
        <end position="109"/>
    </location>
</feature>
<dbReference type="Gene3D" id="3.90.1150.200">
    <property type="match status" value="1"/>
</dbReference>
<dbReference type="OrthoDB" id="3236524at2"/>
<sequence>MGTIDDYLAGLDDTGRATVEHLYAVAREAVPEAEQGTSYGMPALIYRGKALLSVMRAKTHVGIYPFGAGPIEAIEPLLDGIDHAKGTIRVPVDAPLPDNTLRALLAARIAQIES</sequence>
<dbReference type="SUPFAM" id="SSF159888">
    <property type="entry name" value="YdhG-like"/>
    <property type="match status" value="1"/>
</dbReference>